<dbReference type="InterPro" id="IPR050859">
    <property type="entry name" value="Class-I_PLP-dep_aminotransf"/>
</dbReference>
<sequence>MCSTPPKPVDLTHHFSKTSKSRTPNALKQYYKYLFTPGMCNLSGGLPHTSIFPFGELNLTVDQPTKFPITEEDVLDQNFTSDSTIKCHIPRHSDKSLAQKIDLATALQYGSAQGYTPLHTVLRRWVSVQHPGIPYEGGPEVIIDSGSADGLSKVFDLLFDTWDQSLDNLRNREALLVEDFVYGPPVALARTKNVHIVPITMDVEGILVHGAGSLSETLETWDEKRGKRPHVLYTIPRKAIYDVCSKYDVIVVEDDPYWNLYYPSARSYSAQYRGAADDIPTQLPKGQQSGYRFLDDMEPSFIKFDRDGRVIRLDSFSKTIAPGCRLGWITASPNVIGQLFRITDDTTQQPSGFVQAIVAKLIGETCDPTQAASSWGFDGWVRWLEGLRAAYERRMVKMATVFEQNRSLTKGSERVTMFDFQWPLGGMFVWVEVKIDSHPFAKMIDHRKLMRALWIHCTQPPYLILTVLGKDFAATDGIASSRGYLFFRFCFAAIEESLLEAKSKCFTDACRDFWAICYPERIEQLLCHEDRKGAGN</sequence>
<comment type="caution">
    <text evidence="7">The sequence shown here is derived from an EMBL/GenBank/DDBJ whole genome shotgun (WGS) entry which is preliminary data.</text>
</comment>
<dbReference type="InterPro" id="IPR004839">
    <property type="entry name" value="Aminotransferase_I/II_large"/>
</dbReference>
<reference evidence="7 8" key="1">
    <citation type="submission" date="2014-02" db="EMBL/GenBank/DDBJ databases">
        <title>The genome sequence of Colletotrichum salicis CBS 607.94.</title>
        <authorList>
            <person name="Baroncelli R."/>
            <person name="Thon M.R."/>
        </authorList>
    </citation>
    <scope>NUCLEOTIDE SEQUENCE [LARGE SCALE GENOMIC DNA]</scope>
    <source>
        <strain evidence="7 8">CBS 607.94</strain>
    </source>
</reference>
<evidence type="ECO:0000256" key="3">
    <source>
        <dbReference type="ARBA" id="ARBA00022576"/>
    </source>
</evidence>
<evidence type="ECO:0000313" key="7">
    <source>
        <dbReference type="EMBL" id="KXH62211.1"/>
    </source>
</evidence>
<dbReference type="Pfam" id="PF00155">
    <property type="entry name" value="Aminotran_1_2"/>
    <property type="match status" value="1"/>
</dbReference>
<dbReference type="InterPro" id="IPR015421">
    <property type="entry name" value="PyrdxlP-dep_Trfase_major"/>
</dbReference>
<dbReference type="Proteomes" id="UP000070121">
    <property type="component" value="Unassembled WGS sequence"/>
</dbReference>
<dbReference type="CDD" id="cd00609">
    <property type="entry name" value="AAT_like"/>
    <property type="match status" value="1"/>
</dbReference>
<organism evidence="7 8">
    <name type="scientific">Colletotrichum salicis</name>
    <dbReference type="NCBI Taxonomy" id="1209931"/>
    <lineage>
        <taxon>Eukaryota</taxon>
        <taxon>Fungi</taxon>
        <taxon>Dikarya</taxon>
        <taxon>Ascomycota</taxon>
        <taxon>Pezizomycotina</taxon>
        <taxon>Sordariomycetes</taxon>
        <taxon>Hypocreomycetidae</taxon>
        <taxon>Glomerellales</taxon>
        <taxon>Glomerellaceae</taxon>
        <taxon>Colletotrichum</taxon>
        <taxon>Colletotrichum acutatum species complex</taxon>
    </lineage>
</organism>
<dbReference type="GO" id="GO:1901605">
    <property type="term" value="P:alpha-amino acid metabolic process"/>
    <property type="evidence" value="ECO:0007669"/>
    <property type="project" value="TreeGrafter"/>
</dbReference>
<evidence type="ECO:0000259" key="6">
    <source>
        <dbReference type="Pfam" id="PF00155"/>
    </source>
</evidence>
<evidence type="ECO:0000313" key="8">
    <source>
        <dbReference type="Proteomes" id="UP000070121"/>
    </source>
</evidence>
<name>A0A135UP90_9PEZI</name>
<keyword evidence="5" id="KW-0663">Pyridoxal phosphate</keyword>
<evidence type="ECO:0000256" key="1">
    <source>
        <dbReference type="ARBA" id="ARBA00001933"/>
    </source>
</evidence>
<evidence type="ECO:0000256" key="2">
    <source>
        <dbReference type="ARBA" id="ARBA00007441"/>
    </source>
</evidence>
<keyword evidence="4 7" id="KW-0808">Transferase</keyword>
<dbReference type="InterPro" id="IPR015424">
    <property type="entry name" value="PyrdxlP-dep_Trfase"/>
</dbReference>
<evidence type="ECO:0000256" key="5">
    <source>
        <dbReference type="ARBA" id="ARBA00022898"/>
    </source>
</evidence>
<accession>A0A135UP90</accession>
<dbReference type="PANTHER" id="PTHR42790">
    <property type="entry name" value="AMINOTRANSFERASE"/>
    <property type="match status" value="1"/>
</dbReference>
<dbReference type="OrthoDB" id="691673at2759"/>
<dbReference type="EMBL" id="JFFI01001203">
    <property type="protein sequence ID" value="KXH62211.1"/>
    <property type="molecule type" value="Genomic_DNA"/>
</dbReference>
<keyword evidence="8" id="KW-1185">Reference proteome</keyword>
<comment type="cofactor">
    <cofactor evidence="1">
        <name>pyridoxal 5'-phosphate</name>
        <dbReference type="ChEBI" id="CHEBI:597326"/>
    </cofactor>
</comment>
<dbReference type="GO" id="GO:0008483">
    <property type="term" value="F:transaminase activity"/>
    <property type="evidence" value="ECO:0007669"/>
    <property type="project" value="UniProtKB-KW"/>
</dbReference>
<keyword evidence="3 7" id="KW-0032">Aminotransferase</keyword>
<dbReference type="STRING" id="1209931.A0A135UP90"/>
<dbReference type="GO" id="GO:0030170">
    <property type="term" value="F:pyridoxal phosphate binding"/>
    <property type="evidence" value="ECO:0007669"/>
    <property type="project" value="InterPro"/>
</dbReference>
<dbReference type="PANTHER" id="PTHR42790:SF1">
    <property type="entry name" value="AROMATIC AMINO ACID AMINOTRANSFERASE, HYPOTHETICAL (EUROFUNG)"/>
    <property type="match status" value="1"/>
</dbReference>
<comment type="similarity">
    <text evidence="2">Belongs to the class-I pyridoxal-phosphate-dependent aminotransferase family.</text>
</comment>
<proteinExistence type="inferred from homology"/>
<evidence type="ECO:0000256" key="4">
    <source>
        <dbReference type="ARBA" id="ARBA00022679"/>
    </source>
</evidence>
<gene>
    <name evidence="7" type="ORF">CSAL01_10596</name>
</gene>
<dbReference type="SUPFAM" id="SSF53383">
    <property type="entry name" value="PLP-dependent transferases"/>
    <property type="match status" value="1"/>
</dbReference>
<feature type="domain" description="Aminotransferase class I/classII large" evidence="6">
    <location>
        <begin position="238"/>
        <end position="433"/>
    </location>
</feature>
<dbReference type="Gene3D" id="3.40.640.10">
    <property type="entry name" value="Type I PLP-dependent aspartate aminotransferase-like (Major domain)"/>
    <property type="match status" value="1"/>
</dbReference>
<protein>
    <submittedName>
        <fullName evidence="7">Aromatic amino acid aminotransferase</fullName>
    </submittedName>
</protein>
<dbReference type="AlphaFoldDB" id="A0A135UP90"/>